<gene>
    <name evidence="1" type="ORF">CHILSU_LOCUS3175</name>
</gene>
<keyword evidence="2" id="KW-1185">Reference proteome</keyword>
<dbReference type="Proteomes" id="UP001153292">
    <property type="component" value="Chromosome 16"/>
</dbReference>
<evidence type="ECO:0000313" key="1">
    <source>
        <dbReference type="EMBL" id="CAH0399994.1"/>
    </source>
</evidence>
<name>A0ABN8AV67_CHISP</name>
<proteinExistence type="predicted"/>
<sequence length="131" mass="14813">MEYGMLRSGLKWNAYTNVTIVKDFKIETLYEPNDKDEENNEADNINEAGEVSNCYYENPLFVPKEVLKISDSAGLMNGEGNLGDYKFCDKFVIGEDEAVVYLSTSKAAKLQRALKNAGYKKVCFVFNLKLL</sequence>
<accession>A0ABN8AV67</accession>
<protein>
    <submittedName>
        <fullName evidence="1">Uncharacterized protein</fullName>
    </submittedName>
</protein>
<dbReference type="EMBL" id="OU963909">
    <property type="protein sequence ID" value="CAH0399994.1"/>
    <property type="molecule type" value="Genomic_DNA"/>
</dbReference>
<organism evidence="1 2">
    <name type="scientific">Chilo suppressalis</name>
    <name type="common">Asiatic rice borer moth</name>
    <dbReference type="NCBI Taxonomy" id="168631"/>
    <lineage>
        <taxon>Eukaryota</taxon>
        <taxon>Metazoa</taxon>
        <taxon>Ecdysozoa</taxon>
        <taxon>Arthropoda</taxon>
        <taxon>Hexapoda</taxon>
        <taxon>Insecta</taxon>
        <taxon>Pterygota</taxon>
        <taxon>Neoptera</taxon>
        <taxon>Endopterygota</taxon>
        <taxon>Lepidoptera</taxon>
        <taxon>Glossata</taxon>
        <taxon>Ditrysia</taxon>
        <taxon>Pyraloidea</taxon>
        <taxon>Crambidae</taxon>
        <taxon>Crambinae</taxon>
        <taxon>Chilo</taxon>
    </lineage>
</organism>
<reference evidence="1" key="1">
    <citation type="submission" date="2021-12" db="EMBL/GenBank/DDBJ databases">
        <authorList>
            <person name="King R."/>
        </authorList>
    </citation>
    <scope>NUCLEOTIDE SEQUENCE</scope>
</reference>
<evidence type="ECO:0000313" key="2">
    <source>
        <dbReference type="Proteomes" id="UP001153292"/>
    </source>
</evidence>